<dbReference type="RefSeq" id="WP_214362674.1">
    <property type="nucleotide sequence ID" value="NZ_JAEKFT010000019.1"/>
</dbReference>
<sequence length="230" mass="25037">MSRFWAEPVRLHLHADACELLGQRLPLDAGAQPWPAALTEHLPPRAKVRACLADHWLRYLVVRWPAAVRGKREREAWLAHQFKTVHGIDPAEWTVAMDADPVDDARLVCAAPAALIAGLHARLAPRKARLTSLTGAFVAEFNRVRRQCAARDGALLVQAGGRMTLGVWRDGQWGALRSQRVADGDAEAARRVLAQWRVTGEAAPAGVAYAVGARPALPEGWQLVALEAAA</sequence>
<evidence type="ECO:0000313" key="2">
    <source>
        <dbReference type="Proteomes" id="UP000694660"/>
    </source>
</evidence>
<proteinExistence type="predicted"/>
<organism evidence="1 2">
    <name type="scientific">Denitromonas iodatirespirans</name>
    <dbReference type="NCBI Taxonomy" id="2795389"/>
    <lineage>
        <taxon>Bacteria</taxon>
        <taxon>Pseudomonadati</taxon>
        <taxon>Pseudomonadota</taxon>
        <taxon>Betaproteobacteria</taxon>
        <taxon>Rhodocyclales</taxon>
        <taxon>Zoogloeaceae</taxon>
        <taxon>Denitromonas</taxon>
    </lineage>
</organism>
<accession>A0A944H8Z3</accession>
<comment type="caution">
    <text evidence="1">The sequence shown here is derived from an EMBL/GenBank/DDBJ whole genome shotgun (WGS) entry which is preliminary data.</text>
</comment>
<name>A0A944H8Z3_DENI1</name>
<protein>
    <submittedName>
        <fullName evidence="1">Uncharacterized protein</fullName>
    </submittedName>
</protein>
<reference evidence="2" key="1">
    <citation type="journal article" date="2022" name="ISME J.">
        <title>Genetic and phylogenetic analysis of dissimilatory iodate-reducing bacteria identifies potential niches across the world's oceans.</title>
        <authorList>
            <person name="Reyes-Umana V."/>
            <person name="Henning Z."/>
            <person name="Lee K."/>
            <person name="Barnum T.P."/>
            <person name="Coates J.D."/>
        </authorList>
    </citation>
    <scope>NUCLEOTIDE SEQUENCE [LARGE SCALE GENOMIC DNA]</scope>
    <source>
        <strain evidence="2">IR12</strain>
    </source>
</reference>
<dbReference type="EMBL" id="JAEKFT010000019">
    <property type="protein sequence ID" value="MBT0962724.1"/>
    <property type="molecule type" value="Genomic_DNA"/>
</dbReference>
<evidence type="ECO:0000313" key="1">
    <source>
        <dbReference type="EMBL" id="MBT0962724.1"/>
    </source>
</evidence>
<gene>
    <name evidence="1" type="ORF">I8J34_16205</name>
</gene>
<dbReference type="AlphaFoldDB" id="A0A944H8Z3"/>
<keyword evidence="2" id="KW-1185">Reference proteome</keyword>
<dbReference type="Proteomes" id="UP000694660">
    <property type="component" value="Unassembled WGS sequence"/>
</dbReference>